<keyword evidence="3" id="KW-0238">DNA-binding</keyword>
<evidence type="ECO:0000256" key="1">
    <source>
        <dbReference type="ARBA" id="ARBA00009437"/>
    </source>
</evidence>
<dbReference type="Gene3D" id="3.40.190.10">
    <property type="entry name" value="Periplasmic binding protein-like II"/>
    <property type="match status" value="2"/>
</dbReference>
<feature type="domain" description="HTH lysR-type" evidence="5">
    <location>
        <begin position="11"/>
        <end position="68"/>
    </location>
</feature>
<dbReference type="Pfam" id="PF00126">
    <property type="entry name" value="HTH_1"/>
    <property type="match status" value="1"/>
</dbReference>
<dbReference type="KEGG" id="mard:IBG28_08020"/>
<gene>
    <name evidence="6" type="ORF">IBG28_08020</name>
</gene>
<proteinExistence type="inferred from homology"/>
<dbReference type="InterPro" id="IPR000847">
    <property type="entry name" value="LysR_HTH_N"/>
</dbReference>
<dbReference type="InterPro" id="IPR036388">
    <property type="entry name" value="WH-like_DNA-bd_sf"/>
</dbReference>
<dbReference type="Pfam" id="PF03466">
    <property type="entry name" value="LysR_substrate"/>
    <property type="match status" value="1"/>
</dbReference>
<dbReference type="InterPro" id="IPR005119">
    <property type="entry name" value="LysR_subst-bd"/>
</dbReference>
<keyword evidence="4" id="KW-0804">Transcription</keyword>
<dbReference type="GO" id="GO:0003700">
    <property type="term" value="F:DNA-binding transcription factor activity"/>
    <property type="evidence" value="ECO:0007669"/>
    <property type="project" value="InterPro"/>
</dbReference>
<sequence>MSNNHIKRRLPPLGALTAFEAAARHQSFSRAAQELHLTHGAISRAVAQIEERIGVDLFLRRNRRVYLTTAGQRLLKTTSEALDALSHTVEEIHRHDSASPFLTVSCEPSLAMRWLMPRLGEFRERCPELNIDLRMAGGSIDLLSENCDIAIRRMDFGIKENYQITTLCSEWAGPVCTKVYWDKHIRQDVSEANWLHSRTRPNAWDDWKVSQGIEKLTPKSEQHFDHFFYALQAAQDQLGIAIGSTPLVADDLQTQRLIAPLGMQPTGYNYALLTRDDPNQDPRVAAFSNWLMAQTTPCYPVVRL</sequence>
<dbReference type="SUPFAM" id="SSF46785">
    <property type="entry name" value="Winged helix' DNA-binding domain"/>
    <property type="match status" value="1"/>
</dbReference>
<accession>A0A7H1JAM9</accession>
<dbReference type="InterPro" id="IPR058163">
    <property type="entry name" value="LysR-type_TF_proteobact-type"/>
</dbReference>
<dbReference type="PANTHER" id="PTHR30537">
    <property type="entry name" value="HTH-TYPE TRANSCRIPTIONAL REGULATOR"/>
    <property type="match status" value="1"/>
</dbReference>
<evidence type="ECO:0000313" key="7">
    <source>
        <dbReference type="Proteomes" id="UP000516370"/>
    </source>
</evidence>
<organism evidence="6 7">
    <name type="scientific">Marinomonas arctica</name>
    <dbReference type="NCBI Taxonomy" id="383750"/>
    <lineage>
        <taxon>Bacteria</taxon>
        <taxon>Pseudomonadati</taxon>
        <taxon>Pseudomonadota</taxon>
        <taxon>Gammaproteobacteria</taxon>
        <taxon>Oceanospirillales</taxon>
        <taxon>Oceanospirillaceae</taxon>
        <taxon>Marinomonas</taxon>
    </lineage>
</organism>
<protein>
    <submittedName>
        <fullName evidence="6">LysR family transcriptional regulator</fullName>
    </submittedName>
</protein>
<keyword evidence="2" id="KW-0805">Transcription regulation</keyword>
<dbReference type="AlphaFoldDB" id="A0A7H1JAM9"/>
<dbReference type="Proteomes" id="UP000516370">
    <property type="component" value="Chromosome"/>
</dbReference>
<keyword evidence="7" id="KW-1185">Reference proteome</keyword>
<dbReference type="OrthoDB" id="6787458at2"/>
<dbReference type="PROSITE" id="PS50931">
    <property type="entry name" value="HTH_LYSR"/>
    <property type="match status" value="1"/>
</dbReference>
<reference evidence="6 7" key="1">
    <citation type="submission" date="2020-09" db="EMBL/GenBank/DDBJ databases">
        <title>Complete genome sequence of an Arctic sea ice bacterium Marinomonas arctica BSI20414.</title>
        <authorList>
            <person name="Liao L."/>
            <person name="Chen B."/>
        </authorList>
    </citation>
    <scope>NUCLEOTIDE SEQUENCE [LARGE SCALE GENOMIC DNA]</scope>
    <source>
        <strain evidence="6 7">BSI20414</strain>
    </source>
</reference>
<evidence type="ECO:0000313" key="6">
    <source>
        <dbReference type="EMBL" id="QNT07545.1"/>
    </source>
</evidence>
<dbReference type="SUPFAM" id="SSF53850">
    <property type="entry name" value="Periplasmic binding protein-like II"/>
    <property type="match status" value="1"/>
</dbReference>
<dbReference type="PANTHER" id="PTHR30537:SF74">
    <property type="entry name" value="HTH-TYPE TRANSCRIPTIONAL REGULATOR TRPI"/>
    <property type="match status" value="1"/>
</dbReference>
<dbReference type="EMBL" id="CP061081">
    <property type="protein sequence ID" value="QNT07545.1"/>
    <property type="molecule type" value="Genomic_DNA"/>
</dbReference>
<dbReference type="FunFam" id="1.10.10.10:FF:000038">
    <property type="entry name" value="Glycine cleavage system transcriptional activator"/>
    <property type="match status" value="1"/>
</dbReference>
<dbReference type="PRINTS" id="PR00039">
    <property type="entry name" value="HTHLYSR"/>
</dbReference>
<name>A0A7H1JAM9_9GAMM</name>
<evidence type="ECO:0000256" key="2">
    <source>
        <dbReference type="ARBA" id="ARBA00023015"/>
    </source>
</evidence>
<evidence type="ECO:0000259" key="5">
    <source>
        <dbReference type="PROSITE" id="PS50931"/>
    </source>
</evidence>
<dbReference type="InterPro" id="IPR036390">
    <property type="entry name" value="WH_DNA-bd_sf"/>
</dbReference>
<dbReference type="RefSeq" id="WP_111606220.1">
    <property type="nucleotide sequence ID" value="NZ_BMLJ01000003.1"/>
</dbReference>
<evidence type="ECO:0000256" key="4">
    <source>
        <dbReference type="ARBA" id="ARBA00023163"/>
    </source>
</evidence>
<dbReference type="Gene3D" id="1.10.10.10">
    <property type="entry name" value="Winged helix-like DNA-binding domain superfamily/Winged helix DNA-binding domain"/>
    <property type="match status" value="1"/>
</dbReference>
<dbReference type="GO" id="GO:0006351">
    <property type="term" value="P:DNA-templated transcription"/>
    <property type="evidence" value="ECO:0007669"/>
    <property type="project" value="TreeGrafter"/>
</dbReference>
<comment type="similarity">
    <text evidence="1">Belongs to the LysR transcriptional regulatory family.</text>
</comment>
<evidence type="ECO:0000256" key="3">
    <source>
        <dbReference type="ARBA" id="ARBA00023125"/>
    </source>
</evidence>
<dbReference type="GO" id="GO:0043565">
    <property type="term" value="F:sequence-specific DNA binding"/>
    <property type="evidence" value="ECO:0007669"/>
    <property type="project" value="TreeGrafter"/>
</dbReference>